<dbReference type="GO" id="GO:0030041">
    <property type="term" value="P:actin filament polymerization"/>
    <property type="evidence" value="ECO:0007669"/>
    <property type="project" value="TreeGrafter"/>
</dbReference>
<dbReference type="EMBL" id="KN822014">
    <property type="protein sequence ID" value="KIM67188.1"/>
    <property type="molecule type" value="Genomic_DNA"/>
</dbReference>
<name>A0A0C3A0K9_9AGAM</name>
<accession>A0A0C3A0K9</accession>
<feature type="compositionally biased region" description="Basic and acidic residues" evidence="1">
    <location>
        <begin position="183"/>
        <end position="196"/>
    </location>
</feature>
<dbReference type="Pfam" id="PF02992">
    <property type="entry name" value="Transposase_21"/>
    <property type="match status" value="1"/>
</dbReference>
<proteinExistence type="predicted"/>
<dbReference type="PANTHER" id="PTHR45691">
    <property type="entry name" value="PROTEIN DIAPHANOUS"/>
    <property type="match status" value="1"/>
</dbReference>
<evidence type="ECO:0000313" key="2">
    <source>
        <dbReference type="EMBL" id="KIM67188.1"/>
    </source>
</evidence>
<sequence>MASPDHEPPRRQYDCVCLKYGSGKPHKISHTAWYQHLASACTEEERQRIQTARLLGDRIASPPPLTKPSSIPDRDYSVPPSVRRAEARRGLAKRARENHDPNEYVGRRKCARVRVQQPIDSEAGPSNYGDQAANPPRSRTARQDDDDPSHFDNQEHDVPPPPDEHDAPPPPEEYDIPPPPPPGEHDAPPPPEEHDIPPPPPPNEDNAPPPPEEHDVPPPPPPPDEHDAPPPPDEHDVPPPPPPDEHDVPPPPPPDEHDVPPPPPPPENRRITYQRRTRPQINIQHLRECDAIPKLKETVAFVFALSTATLADPVAKLSPQALERLRDPPRRPLFIDNAGHRHSISTYLAMEHSSEDAYEKICRSTARNFSGAPGIEDLLSFHKVENLIEGMTGVEKVQHDMCPNSCLAFTGPYSDDVQCPLCGVSRWNQERLQCTNGRSRVPAKQFTTIPLGPQLQALYRDPDQARQMHYLYERTQQILAELRRTGSISSVDDIAAGWDYLGAVLDGDIKKDDIVLMVSLDGAQLYESKQSDCWIYIWIILNLSPDKRYKKVHVCPGGFIPGPNKPKNIDSFLFVGLHHIAALQREGLRIWDASEDRAFKSDLYLLFTTADGPGLVCWDGMVGHSGRKGCRVYCPMQGRRKNQGTHYYPALLKPLDNCVPGSDHPDINVFQLPLGGSGDYADNLMRVVSAPSQRQWEIHRTETGITKPPLILGLEPSRSLGVPLCMTTDLMHLAGNLSDLLISLWHGNMECGRTDDKNSWDWAVFHDEDTWTAHGKAIENAGMFIPGSFDRKPRNIADKINTDYKTWEFHLYIFGLAPALLYGVLPERYWINFCKLVRGIQIMSQHVISKQDLKHAYVLLCSWGREFELIYYQCRQDRLHFVRPCVHQVLHLVTETMHKGPPICYAQWTMERTIGNLGQEIRQPSKPYENLAEEGVRRSRVNALLAIMPELDDGIKGNPMGSVDLGDGYVLLRKRDKRPWLPTGEEARVISEFMGQGQPLERFKRWARLRLPNGQITRSLWRERLKATIQIRISRNFTYNGRERFGEVQYYARLAMDARDDVDEAWKFEDVAVIRTYSLPDDSLLKSSSHTLVSSTFSDELVVVQIKSIKSMVGIILHHLKRPSGIIEDRFFVMEKPGLDISKLGIPYSVYQDEDDQDEDE</sequence>
<reference evidence="2 3" key="1">
    <citation type="submission" date="2014-04" db="EMBL/GenBank/DDBJ databases">
        <authorList>
            <consortium name="DOE Joint Genome Institute"/>
            <person name="Kuo A."/>
            <person name="Kohler A."/>
            <person name="Nagy L.G."/>
            <person name="Floudas D."/>
            <person name="Copeland A."/>
            <person name="Barry K.W."/>
            <person name="Cichocki N."/>
            <person name="Veneault-Fourrey C."/>
            <person name="LaButti K."/>
            <person name="Lindquist E.A."/>
            <person name="Lipzen A."/>
            <person name="Lundell T."/>
            <person name="Morin E."/>
            <person name="Murat C."/>
            <person name="Sun H."/>
            <person name="Tunlid A."/>
            <person name="Henrissat B."/>
            <person name="Grigoriev I.V."/>
            <person name="Hibbett D.S."/>
            <person name="Martin F."/>
            <person name="Nordberg H.P."/>
            <person name="Cantor M.N."/>
            <person name="Hua S.X."/>
        </authorList>
    </citation>
    <scope>NUCLEOTIDE SEQUENCE [LARGE SCALE GENOMIC DNA]</scope>
    <source>
        <strain evidence="2 3">Foug A</strain>
    </source>
</reference>
<dbReference type="GO" id="GO:0005884">
    <property type="term" value="C:actin filament"/>
    <property type="evidence" value="ECO:0007669"/>
    <property type="project" value="TreeGrafter"/>
</dbReference>
<feature type="compositionally biased region" description="Pro residues" evidence="1">
    <location>
        <begin position="197"/>
        <end position="210"/>
    </location>
</feature>
<dbReference type="HOGENOM" id="CLU_007337_0_1_1"/>
<gene>
    <name evidence="2" type="ORF">SCLCIDRAFT_21467</name>
</gene>
<dbReference type="OrthoDB" id="2669721at2759"/>
<evidence type="ECO:0000313" key="3">
    <source>
        <dbReference type="Proteomes" id="UP000053989"/>
    </source>
</evidence>
<keyword evidence="3" id="KW-1185">Reference proteome</keyword>
<dbReference type="InterPro" id="IPR051412">
    <property type="entry name" value="Formin_Homology_Diaphanous_sf"/>
</dbReference>
<dbReference type="InterPro" id="IPR004242">
    <property type="entry name" value="Transposase_21"/>
</dbReference>
<dbReference type="STRING" id="1036808.A0A0C3A0K9"/>
<feature type="compositionally biased region" description="Basic and acidic residues" evidence="1">
    <location>
        <begin position="223"/>
        <end position="259"/>
    </location>
</feature>
<evidence type="ECO:0000256" key="1">
    <source>
        <dbReference type="SAM" id="MobiDB-lite"/>
    </source>
</evidence>
<feature type="region of interest" description="Disordered" evidence="1">
    <location>
        <begin position="53"/>
        <end position="280"/>
    </location>
</feature>
<feature type="compositionally biased region" description="Basic and acidic residues" evidence="1">
    <location>
        <begin position="83"/>
        <end position="106"/>
    </location>
</feature>
<organism evidence="2 3">
    <name type="scientific">Scleroderma citrinum Foug A</name>
    <dbReference type="NCBI Taxonomy" id="1036808"/>
    <lineage>
        <taxon>Eukaryota</taxon>
        <taxon>Fungi</taxon>
        <taxon>Dikarya</taxon>
        <taxon>Basidiomycota</taxon>
        <taxon>Agaricomycotina</taxon>
        <taxon>Agaricomycetes</taxon>
        <taxon>Agaricomycetidae</taxon>
        <taxon>Boletales</taxon>
        <taxon>Sclerodermatineae</taxon>
        <taxon>Sclerodermataceae</taxon>
        <taxon>Scleroderma</taxon>
    </lineage>
</organism>
<reference evidence="3" key="2">
    <citation type="submission" date="2015-01" db="EMBL/GenBank/DDBJ databases">
        <title>Evolutionary Origins and Diversification of the Mycorrhizal Mutualists.</title>
        <authorList>
            <consortium name="DOE Joint Genome Institute"/>
            <consortium name="Mycorrhizal Genomics Consortium"/>
            <person name="Kohler A."/>
            <person name="Kuo A."/>
            <person name="Nagy L.G."/>
            <person name="Floudas D."/>
            <person name="Copeland A."/>
            <person name="Barry K.W."/>
            <person name="Cichocki N."/>
            <person name="Veneault-Fourrey C."/>
            <person name="LaButti K."/>
            <person name="Lindquist E.A."/>
            <person name="Lipzen A."/>
            <person name="Lundell T."/>
            <person name="Morin E."/>
            <person name="Murat C."/>
            <person name="Riley R."/>
            <person name="Ohm R."/>
            <person name="Sun H."/>
            <person name="Tunlid A."/>
            <person name="Henrissat B."/>
            <person name="Grigoriev I.V."/>
            <person name="Hibbett D.S."/>
            <person name="Martin F."/>
        </authorList>
    </citation>
    <scope>NUCLEOTIDE SEQUENCE [LARGE SCALE GENOMIC DNA]</scope>
    <source>
        <strain evidence="3">Foug A</strain>
    </source>
</reference>
<dbReference type="PANTHER" id="PTHR45691:SF6">
    <property type="entry name" value="PROTEIN DIAPHANOUS"/>
    <property type="match status" value="1"/>
</dbReference>
<protein>
    <submittedName>
        <fullName evidence="2">Uncharacterized protein</fullName>
    </submittedName>
</protein>
<dbReference type="Proteomes" id="UP000053989">
    <property type="component" value="Unassembled WGS sequence"/>
</dbReference>
<feature type="compositionally biased region" description="Pro residues" evidence="1">
    <location>
        <begin position="168"/>
        <end position="182"/>
    </location>
</feature>
<feature type="compositionally biased region" description="Basic and acidic residues" evidence="1">
    <location>
        <begin position="148"/>
        <end position="167"/>
    </location>
</feature>
<dbReference type="AlphaFoldDB" id="A0A0C3A0K9"/>
<dbReference type="InParanoid" id="A0A0C3A0K9"/>